<sequence>MEGVCGTAAAVSKKMMSILLLVYLVSNYFADYRSVAQNLPLVPQQEVLALEAISTKLQIKNWKISQSFCSDGFVNGGSNDPILTNITCNNNATHITNPNATHVTNIQLKGQNLTGNLPAEFTDLTFLQEIDLTRNYISGTIPTTFANLPLTNLSLLGNRINGSIPKEIGDIATLEGLLLSANSFTGSIPEEFSKLKNLTDFRIDGSTLSGNIPDLIGNWTKIRRLDMQGTSMSGPIPSTISQLINLEELRISDLTGSDMKFPDLQTMTKLKYLVLRNCLITGPIPDYIGRLPSLKTLDLSFNKLSGEIPASLQADLDFMSLSNNSLTGALPVWITNNGNKKIDVSYNNFNESSGVACHTSSVNLVSSRSFTESNLVDWCVKKDLPCSTSPKNHELFINCGGSRITAEGKEYEDDSTRADPSYFFVTEKWAYSSTGVFMNNEGGKANNSFSLDLNGAEFYKTARLAPISLKYYGLCLRKGSYKVRLHFAEIMFSDDQTFSSLGRRIFNVAIQGKEVLTDFNIKEKAGGVGIGIPEEFPEVLVNGSTLEIHLYWKGKGTNSIPDKGVYGPLISAIEITPNFNVSTGPSIGAIVGIGAASFVFFLLILEILRMKGCLGGKDLEDKGKI</sequence>
<name>A0ACB7XWC6_9ERIC</name>
<organism evidence="1 2">
    <name type="scientific">Vaccinium darrowii</name>
    <dbReference type="NCBI Taxonomy" id="229202"/>
    <lineage>
        <taxon>Eukaryota</taxon>
        <taxon>Viridiplantae</taxon>
        <taxon>Streptophyta</taxon>
        <taxon>Embryophyta</taxon>
        <taxon>Tracheophyta</taxon>
        <taxon>Spermatophyta</taxon>
        <taxon>Magnoliopsida</taxon>
        <taxon>eudicotyledons</taxon>
        <taxon>Gunneridae</taxon>
        <taxon>Pentapetalae</taxon>
        <taxon>asterids</taxon>
        <taxon>Ericales</taxon>
        <taxon>Ericaceae</taxon>
        <taxon>Vaccinioideae</taxon>
        <taxon>Vaccinieae</taxon>
        <taxon>Vaccinium</taxon>
    </lineage>
</organism>
<accession>A0ACB7XWC6</accession>
<proteinExistence type="predicted"/>
<gene>
    <name evidence="1" type="ORF">Vadar_031560</name>
</gene>
<dbReference type="EMBL" id="CM037151">
    <property type="protein sequence ID" value="KAH7844775.1"/>
    <property type="molecule type" value="Genomic_DNA"/>
</dbReference>
<protein>
    <submittedName>
        <fullName evidence="1">Uncharacterized protein</fullName>
    </submittedName>
</protein>
<comment type="caution">
    <text evidence="1">The sequence shown here is derived from an EMBL/GenBank/DDBJ whole genome shotgun (WGS) entry which is preliminary data.</text>
</comment>
<reference evidence="1 2" key="1">
    <citation type="journal article" date="2021" name="Hortic Res">
        <title>High-quality reference genome and annotation aids understanding of berry development for evergreen blueberry (Vaccinium darrowii).</title>
        <authorList>
            <person name="Yu J."/>
            <person name="Hulse-Kemp A.M."/>
            <person name="Babiker E."/>
            <person name="Staton M."/>
        </authorList>
    </citation>
    <scope>NUCLEOTIDE SEQUENCE [LARGE SCALE GENOMIC DNA]</scope>
    <source>
        <strain evidence="2">cv. NJ 8807/NJ 8810</strain>
        <tissue evidence="1">Young leaf</tissue>
    </source>
</reference>
<dbReference type="Proteomes" id="UP000828048">
    <property type="component" value="Chromosome 1"/>
</dbReference>
<evidence type="ECO:0000313" key="2">
    <source>
        <dbReference type="Proteomes" id="UP000828048"/>
    </source>
</evidence>
<keyword evidence="2" id="KW-1185">Reference proteome</keyword>
<evidence type="ECO:0000313" key="1">
    <source>
        <dbReference type="EMBL" id="KAH7844775.1"/>
    </source>
</evidence>